<evidence type="ECO:0000313" key="6">
    <source>
        <dbReference type="EMBL" id="MBL0422548.1"/>
    </source>
</evidence>
<dbReference type="PROSITE" id="PS51352">
    <property type="entry name" value="THIOREDOXIN_2"/>
    <property type="match status" value="1"/>
</dbReference>
<proteinExistence type="inferred from homology"/>
<feature type="disulfide bond" description="Redox-active" evidence="4">
    <location>
        <begin position="71"/>
        <end position="75"/>
    </location>
</feature>
<organism evidence="6 7">
    <name type="scientific">Ramlibacter aurantiacus</name>
    <dbReference type="NCBI Taxonomy" id="2801330"/>
    <lineage>
        <taxon>Bacteria</taxon>
        <taxon>Pseudomonadati</taxon>
        <taxon>Pseudomonadota</taxon>
        <taxon>Betaproteobacteria</taxon>
        <taxon>Burkholderiales</taxon>
        <taxon>Comamonadaceae</taxon>
        <taxon>Ramlibacter</taxon>
    </lineage>
</organism>
<feature type="binding site" evidence="3">
    <location>
        <position position="71"/>
    </location>
    <ligand>
        <name>Cu cation</name>
        <dbReference type="ChEBI" id="CHEBI:23378"/>
    </ligand>
</feature>
<dbReference type="Gene3D" id="3.40.30.10">
    <property type="entry name" value="Glutaredoxin"/>
    <property type="match status" value="1"/>
</dbReference>
<keyword evidence="2 3" id="KW-0186">Copper</keyword>
<evidence type="ECO:0000256" key="1">
    <source>
        <dbReference type="ARBA" id="ARBA00010996"/>
    </source>
</evidence>
<gene>
    <name evidence="6" type="ORF">JI739_19535</name>
</gene>
<evidence type="ECO:0000259" key="5">
    <source>
        <dbReference type="PROSITE" id="PS51352"/>
    </source>
</evidence>
<dbReference type="PROSITE" id="PS51257">
    <property type="entry name" value="PROKAR_LIPOPROTEIN"/>
    <property type="match status" value="1"/>
</dbReference>
<dbReference type="InterPro" id="IPR036249">
    <property type="entry name" value="Thioredoxin-like_sf"/>
</dbReference>
<keyword evidence="4" id="KW-1015">Disulfide bond</keyword>
<dbReference type="InterPro" id="IPR003782">
    <property type="entry name" value="SCO1/SenC"/>
</dbReference>
<evidence type="ECO:0000313" key="7">
    <source>
        <dbReference type="Proteomes" id="UP000613011"/>
    </source>
</evidence>
<comment type="similarity">
    <text evidence="1">Belongs to the SCO1/2 family.</text>
</comment>
<comment type="caution">
    <text evidence="6">The sequence shown here is derived from an EMBL/GenBank/DDBJ whole genome shotgun (WGS) entry which is preliminary data.</text>
</comment>
<dbReference type="SUPFAM" id="SSF52833">
    <property type="entry name" value="Thioredoxin-like"/>
    <property type="match status" value="1"/>
</dbReference>
<name>A0A936ZLT9_9BURK</name>
<protein>
    <submittedName>
        <fullName evidence="6">SCO family protein</fullName>
    </submittedName>
</protein>
<dbReference type="PANTHER" id="PTHR12151:SF25">
    <property type="entry name" value="LINALOOL DEHYDRATASE_ISOMERASE DOMAIN-CONTAINING PROTEIN"/>
    <property type="match status" value="1"/>
</dbReference>
<dbReference type="EMBL" id="JAEQNA010000008">
    <property type="protein sequence ID" value="MBL0422548.1"/>
    <property type="molecule type" value="Genomic_DNA"/>
</dbReference>
<evidence type="ECO:0000256" key="2">
    <source>
        <dbReference type="ARBA" id="ARBA00023008"/>
    </source>
</evidence>
<evidence type="ECO:0000256" key="4">
    <source>
        <dbReference type="PIRSR" id="PIRSR603782-2"/>
    </source>
</evidence>
<dbReference type="PANTHER" id="PTHR12151">
    <property type="entry name" value="ELECTRON TRANSPORT PROTIN SCO1/SENC FAMILY MEMBER"/>
    <property type="match status" value="1"/>
</dbReference>
<sequence>MTRTGTAIALALLLAACGEPPGTPAAGYHAVDIRAVDWGRDFRMTDHAGQVRSLRDFKGKVVMMFFGFTQCPDICPSTMADMAQAVNQLGGSAAEVQGLFVTVDPARDTPEVLAKYVTGFHPSFLGLRANEQSTQALADEFKAFYAARRPAPAPDSEHRHGDTAPYMVDHTRAVYVFDRKGKLTLLITSGRTVDEIAADLNRLLRE</sequence>
<dbReference type="Proteomes" id="UP000613011">
    <property type="component" value="Unassembled WGS sequence"/>
</dbReference>
<keyword evidence="3" id="KW-0479">Metal-binding</keyword>
<dbReference type="Pfam" id="PF02630">
    <property type="entry name" value="SCO1-SenC"/>
    <property type="match status" value="1"/>
</dbReference>
<accession>A0A936ZLT9</accession>
<evidence type="ECO:0000256" key="3">
    <source>
        <dbReference type="PIRSR" id="PIRSR603782-1"/>
    </source>
</evidence>
<feature type="binding site" evidence="3">
    <location>
        <position position="170"/>
    </location>
    <ligand>
        <name>Cu cation</name>
        <dbReference type="ChEBI" id="CHEBI:23378"/>
    </ligand>
</feature>
<feature type="domain" description="Thioredoxin" evidence="5">
    <location>
        <begin position="33"/>
        <end position="205"/>
    </location>
</feature>
<dbReference type="AlphaFoldDB" id="A0A936ZLT9"/>
<dbReference type="FunFam" id="3.40.30.10:FF:000013">
    <property type="entry name" value="Blast:Protein SCO1 homolog, mitochondrial"/>
    <property type="match status" value="1"/>
</dbReference>
<dbReference type="CDD" id="cd02968">
    <property type="entry name" value="SCO"/>
    <property type="match status" value="1"/>
</dbReference>
<feature type="binding site" evidence="3">
    <location>
        <position position="75"/>
    </location>
    <ligand>
        <name>Cu cation</name>
        <dbReference type="ChEBI" id="CHEBI:23378"/>
    </ligand>
</feature>
<dbReference type="GO" id="GO:0046872">
    <property type="term" value="F:metal ion binding"/>
    <property type="evidence" value="ECO:0007669"/>
    <property type="project" value="UniProtKB-KW"/>
</dbReference>
<keyword evidence="7" id="KW-1185">Reference proteome</keyword>
<dbReference type="InterPro" id="IPR013766">
    <property type="entry name" value="Thioredoxin_domain"/>
</dbReference>
<reference evidence="6" key="1">
    <citation type="submission" date="2021-01" db="EMBL/GenBank/DDBJ databases">
        <title>Ramlibacter sp. strain AW1 16S ribosomal RNA gene Genome sequencing and assembly.</title>
        <authorList>
            <person name="Kang M."/>
        </authorList>
    </citation>
    <scope>NUCLEOTIDE SEQUENCE</scope>
    <source>
        <strain evidence="6">AW1</strain>
    </source>
</reference>